<organism evidence="2 3">
    <name type="scientific">Caerostris darwini</name>
    <dbReference type="NCBI Taxonomy" id="1538125"/>
    <lineage>
        <taxon>Eukaryota</taxon>
        <taxon>Metazoa</taxon>
        <taxon>Ecdysozoa</taxon>
        <taxon>Arthropoda</taxon>
        <taxon>Chelicerata</taxon>
        <taxon>Arachnida</taxon>
        <taxon>Araneae</taxon>
        <taxon>Araneomorphae</taxon>
        <taxon>Entelegynae</taxon>
        <taxon>Araneoidea</taxon>
        <taxon>Araneidae</taxon>
        <taxon>Caerostris</taxon>
    </lineage>
</organism>
<feature type="compositionally biased region" description="Polar residues" evidence="1">
    <location>
        <begin position="106"/>
        <end position="117"/>
    </location>
</feature>
<protein>
    <submittedName>
        <fullName evidence="2">Uncharacterized protein</fullName>
    </submittedName>
</protein>
<dbReference type="Proteomes" id="UP001054837">
    <property type="component" value="Unassembled WGS sequence"/>
</dbReference>
<evidence type="ECO:0000313" key="2">
    <source>
        <dbReference type="EMBL" id="GIY41010.1"/>
    </source>
</evidence>
<dbReference type="EMBL" id="BPLQ01009022">
    <property type="protein sequence ID" value="GIY41010.1"/>
    <property type="molecule type" value="Genomic_DNA"/>
</dbReference>
<dbReference type="AlphaFoldDB" id="A0AAV4T3Z9"/>
<comment type="caution">
    <text evidence="2">The sequence shown here is derived from an EMBL/GenBank/DDBJ whole genome shotgun (WGS) entry which is preliminary data.</text>
</comment>
<gene>
    <name evidence="2" type="ORF">CDAR_168651</name>
</gene>
<name>A0AAV4T3Z9_9ARAC</name>
<reference evidence="2 3" key="1">
    <citation type="submission" date="2021-06" db="EMBL/GenBank/DDBJ databases">
        <title>Caerostris darwini draft genome.</title>
        <authorList>
            <person name="Kono N."/>
            <person name="Arakawa K."/>
        </authorList>
    </citation>
    <scope>NUCLEOTIDE SEQUENCE [LARGE SCALE GENOMIC DNA]</scope>
</reference>
<keyword evidence="3" id="KW-1185">Reference proteome</keyword>
<accession>A0AAV4T3Z9</accession>
<feature type="region of interest" description="Disordered" evidence="1">
    <location>
        <begin position="87"/>
        <end position="117"/>
    </location>
</feature>
<evidence type="ECO:0000313" key="3">
    <source>
        <dbReference type="Proteomes" id="UP001054837"/>
    </source>
</evidence>
<sequence length="150" mass="16786">MKLGLLSLSDSSLDLCQIKDNSEKFPPASFTVVTRYFNILLQLSFSLFTSDNSACILTIDHKQAAYVTSRKENVRCVCPDTGDPSKKARLQHKSGGCWGTRPPPTSINQSRRSQPSVTRRYYLQRGGEVIKEDVEKCQVSLLGRPSLIFD</sequence>
<evidence type="ECO:0000256" key="1">
    <source>
        <dbReference type="SAM" id="MobiDB-lite"/>
    </source>
</evidence>
<proteinExistence type="predicted"/>